<sequence>MEQEMERLLRKYPDLEVCRNDIEQAAHFLIKGYKSGKKTLLCGNGGSASDCDHIVGELMKGFTLKRPVDSLFEKELKEAFPENGEFLAQNLQQGLPAISLASHSALSTAFINDVTPEMVFAQQVYGYGEAGDMVIGISTSGNSANVVNALKVSKAMGLRTIGLTGESGGEMKEICDVTIRVPWTETLDVQERHLPIYHSLCIILEKEFFNE</sequence>
<dbReference type="EMBL" id="FOSB01000002">
    <property type="protein sequence ID" value="SFJ51287.1"/>
    <property type="molecule type" value="Genomic_DNA"/>
</dbReference>
<dbReference type="CDD" id="cd05006">
    <property type="entry name" value="SIS_GmhA"/>
    <property type="match status" value="1"/>
</dbReference>
<protein>
    <submittedName>
        <fullName evidence="2">D-sedoheptulose 7-phosphate isomerase</fullName>
    </submittedName>
</protein>
<dbReference type="Gene3D" id="3.40.50.10490">
    <property type="entry name" value="Glucose-6-phosphate isomerase like protein, domain 1"/>
    <property type="match status" value="1"/>
</dbReference>
<dbReference type="InterPro" id="IPR001347">
    <property type="entry name" value="SIS_dom"/>
</dbReference>
<name>A0A1I3S155_HALDA</name>
<keyword evidence="3" id="KW-1185">Reference proteome</keyword>
<dbReference type="InterPro" id="IPR046348">
    <property type="entry name" value="SIS_dom_sf"/>
</dbReference>
<dbReference type="RefSeq" id="WP_075035526.1">
    <property type="nucleotide sequence ID" value="NZ_FOSB01000002.1"/>
</dbReference>
<dbReference type="Pfam" id="PF13580">
    <property type="entry name" value="SIS_2"/>
    <property type="match status" value="2"/>
</dbReference>
<evidence type="ECO:0000259" key="1">
    <source>
        <dbReference type="PROSITE" id="PS51464"/>
    </source>
</evidence>
<dbReference type="InterPro" id="IPR050099">
    <property type="entry name" value="SIS_GmhA/DiaA_subfam"/>
</dbReference>
<dbReference type="SUPFAM" id="SSF53697">
    <property type="entry name" value="SIS domain"/>
    <property type="match status" value="1"/>
</dbReference>
<evidence type="ECO:0000313" key="3">
    <source>
        <dbReference type="Proteomes" id="UP000183557"/>
    </source>
</evidence>
<dbReference type="GO" id="GO:0097367">
    <property type="term" value="F:carbohydrate derivative binding"/>
    <property type="evidence" value="ECO:0007669"/>
    <property type="project" value="InterPro"/>
</dbReference>
<accession>A0A1I3S155</accession>
<gene>
    <name evidence="2" type="ORF">SAMN04487936_102463</name>
</gene>
<dbReference type="GO" id="GO:1901135">
    <property type="term" value="P:carbohydrate derivative metabolic process"/>
    <property type="evidence" value="ECO:0007669"/>
    <property type="project" value="InterPro"/>
</dbReference>
<dbReference type="PANTHER" id="PTHR30390">
    <property type="entry name" value="SEDOHEPTULOSE 7-PHOSPHATE ISOMERASE / DNAA INITIATOR-ASSOCIATING FACTOR FOR REPLICATION INITIATION"/>
    <property type="match status" value="1"/>
</dbReference>
<dbReference type="InterPro" id="IPR035461">
    <property type="entry name" value="GmhA/DiaA"/>
</dbReference>
<evidence type="ECO:0000313" key="2">
    <source>
        <dbReference type="EMBL" id="SFJ51287.1"/>
    </source>
</evidence>
<reference evidence="3" key="1">
    <citation type="submission" date="2016-10" db="EMBL/GenBank/DDBJ databases">
        <authorList>
            <person name="Varghese N."/>
            <person name="Submissions S."/>
        </authorList>
    </citation>
    <scope>NUCLEOTIDE SEQUENCE [LARGE SCALE GENOMIC DNA]</scope>
    <source>
        <strain evidence="3">CGMCC 1.3704</strain>
    </source>
</reference>
<dbReference type="Proteomes" id="UP000183557">
    <property type="component" value="Unassembled WGS sequence"/>
</dbReference>
<dbReference type="PROSITE" id="PS51464">
    <property type="entry name" value="SIS"/>
    <property type="match status" value="1"/>
</dbReference>
<organism evidence="2 3">
    <name type="scientific">Halobacillus dabanensis</name>
    <dbReference type="NCBI Taxonomy" id="240302"/>
    <lineage>
        <taxon>Bacteria</taxon>
        <taxon>Bacillati</taxon>
        <taxon>Bacillota</taxon>
        <taxon>Bacilli</taxon>
        <taxon>Bacillales</taxon>
        <taxon>Bacillaceae</taxon>
        <taxon>Halobacillus</taxon>
    </lineage>
</organism>
<dbReference type="GO" id="GO:0016853">
    <property type="term" value="F:isomerase activity"/>
    <property type="evidence" value="ECO:0007669"/>
    <property type="project" value="UniProtKB-KW"/>
</dbReference>
<dbReference type="AlphaFoldDB" id="A0A1I3S155"/>
<dbReference type="OrthoDB" id="9781311at2"/>
<keyword evidence="2" id="KW-0413">Isomerase</keyword>
<feature type="domain" description="SIS" evidence="1">
    <location>
        <begin position="29"/>
        <end position="210"/>
    </location>
</feature>
<proteinExistence type="predicted"/>